<evidence type="ECO:0000256" key="3">
    <source>
        <dbReference type="ARBA" id="ARBA00022448"/>
    </source>
</evidence>
<feature type="transmembrane region" description="Helical" evidence="9">
    <location>
        <begin position="460"/>
        <end position="479"/>
    </location>
</feature>
<evidence type="ECO:0000256" key="2">
    <source>
        <dbReference type="ARBA" id="ARBA00010942"/>
    </source>
</evidence>
<feature type="transmembrane region" description="Helical" evidence="9">
    <location>
        <begin position="350"/>
        <end position="369"/>
    </location>
</feature>
<evidence type="ECO:0000256" key="5">
    <source>
        <dbReference type="ARBA" id="ARBA00022692"/>
    </source>
</evidence>
<feature type="transmembrane region" description="Helical" evidence="9">
    <location>
        <begin position="402"/>
        <end position="425"/>
    </location>
</feature>
<feature type="transmembrane region" description="Helical" evidence="9">
    <location>
        <begin position="996"/>
        <end position="1016"/>
    </location>
</feature>
<reference evidence="10 11" key="1">
    <citation type="submission" date="2017-10" db="EMBL/GenBank/DDBJ databases">
        <title>Whole genome sequencing of members of genus Pseudoxanthomonas.</title>
        <authorList>
            <person name="Kumar S."/>
            <person name="Bansal K."/>
            <person name="Kaur A."/>
            <person name="Patil P."/>
            <person name="Sharma S."/>
            <person name="Patil P.B."/>
        </authorList>
    </citation>
    <scope>NUCLEOTIDE SEQUENCE [LARGE SCALE GENOMIC DNA]</scope>
    <source>
        <strain evidence="10 11">DSM 17801</strain>
    </source>
</reference>
<dbReference type="InterPro" id="IPR001036">
    <property type="entry name" value="Acrflvin-R"/>
</dbReference>
<feature type="region of interest" description="Disordered" evidence="8">
    <location>
        <begin position="794"/>
        <end position="819"/>
    </location>
</feature>
<dbReference type="Pfam" id="PF00873">
    <property type="entry name" value="ACR_tran"/>
    <property type="match status" value="1"/>
</dbReference>
<accession>A0ABQ6Z3X2</accession>
<feature type="transmembrane region" description="Helical" evidence="9">
    <location>
        <begin position="376"/>
        <end position="396"/>
    </location>
</feature>
<feature type="transmembrane region" description="Helical" evidence="9">
    <location>
        <begin position="899"/>
        <end position="918"/>
    </location>
</feature>
<evidence type="ECO:0000313" key="11">
    <source>
        <dbReference type="Proteomes" id="UP000788419"/>
    </source>
</evidence>
<evidence type="ECO:0000256" key="4">
    <source>
        <dbReference type="ARBA" id="ARBA00022475"/>
    </source>
</evidence>
<dbReference type="PRINTS" id="PR00702">
    <property type="entry name" value="ACRIFLAVINRP"/>
</dbReference>
<evidence type="ECO:0000256" key="6">
    <source>
        <dbReference type="ARBA" id="ARBA00022989"/>
    </source>
</evidence>
<keyword evidence="7 9" id="KW-0472">Membrane</keyword>
<evidence type="ECO:0000256" key="8">
    <source>
        <dbReference type="SAM" id="MobiDB-lite"/>
    </source>
</evidence>
<dbReference type="SUPFAM" id="SSF82866">
    <property type="entry name" value="Multidrug efflux transporter AcrB transmembrane domain"/>
    <property type="match status" value="2"/>
</dbReference>
<dbReference type="SUPFAM" id="SSF82693">
    <property type="entry name" value="Multidrug efflux transporter AcrB pore domain, PN1, PN2, PC1 and PC2 subdomains"/>
    <property type="match status" value="3"/>
</dbReference>
<dbReference type="Gene3D" id="3.30.2090.10">
    <property type="entry name" value="Multidrug efflux transporter AcrB TolC docking domain, DN and DC subdomains"/>
    <property type="match status" value="2"/>
</dbReference>
<dbReference type="Proteomes" id="UP000788419">
    <property type="component" value="Unassembled WGS sequence"/>
</dbReference>
<dbReference type="Gene3D" id="3.30.70.1320">
    <property type="entry name" value="Multidrug efflux transporter AcrB pore domain like"/>
    <property type="match status" value="1"/>
</dbReference>
<comment type="caution">
    <text evidence="10">The sequence shown here is derived from an EMBL/GenBank/DDBJ whole genome shotgun (WGS) entry which is preliminary data.</text>
</comment>
<gene>
    <name evidence="10" type="ORF">CSC65_15120</name>
</gene>
<protein>
    <submittedName>
        <fullName evidence="10">CusA/CzcA family heavy metal efflux RND transporter</fullName>
    </submittedName>
</protein>
<dbReference type="EMBL" id="PDWN01000018">
    <property type="protein sequence ID" value="KAF1692070.1"/>
    <property type="molecule type" value="Genomic_DNA"/>
</dbReference>
<comment type="similarity">
    <text evidence="2">Belongs to the resistance-nodulation-cell division (RND) (TC 2.A.6) family.</text>
</comment>
<keyword evidence="6 9" id="KW-1133">Transmembrane helix</keyword>
<feature type="transmembrane region" description="Helical" evidence="9">
    <location>
        <begin position="953"/>
        <end position="975"/>
    </location>
</feature>
<comment type="subcellular location">
    <subcellularLocation>
        <location evidence="1">Cell membrane</location>
        <topology evidence="1">Multi-pass membrane protein</topology>
    </subcellularLocation>
</comment>
<name>A0ABQ6Z3X2_9GAMM</name>
<evidence type="ECO:0000313" key="10">
    <source>
        <dbReference type="EMBL" id="KAF1692070.1"/>
    </source>
</evidence>
<keyword evidence="4" id="KW-1003">Cell membrane</keyword>
<dbReference type="PANTHER" id="PTHR32063">
    <property type="match status" value="1"/>
</dbReference>
<evidence type="ECO:0000256" key="9">
    <source>
        <dbReference type="SAM" id="Phobius"/>
    </source>
</evidence>
<organism evidence="10 11">
    <name type="scientific">Pseudoxanthomonas daejeonensis</name>
    <dbReference type="NCBI Taxonomy" id="266062"/>
    <lineage>
        <taxon>Bacteria</taxon>
        <taxon>Pseudomonadati</taxon>
        <taxon>Pseudomonadota</taxon>
        <taxon>Gammaproteobacteria</taxon>
        <taxon>Lysobacterales</taxon>
        <taxon>Lysobacteraceae</taxon>
        <taxon>Pseudoxanthomonas</taxon>
    </lineage>
</organism>
<dbReference type="SUPFAM" id="SSF82714">
    <property type="entry name" value="Multidrug efflux transporter AcrB TolC docking domain, DN and DC subdomains"/>
    <property type="match status" value="2"/>
</dbReference>
<keyword evidence="5 9" id="KW-0812">Transmembrane</keyword>
<proteinExistence type="inferred from homology"/>
<feature type="transmembrane region" description="Helical" evidence="9">
    <location>
        <begin position="12"/>
        <end position="36"/>
    </location>
</feature>
<feature type="transmembrane region" description="Helical" evidence="9">
    <location>
        <begin position="925"/>
        <end position="947"/>
    </location>
</feature>
<dbReference type="Gene3D" id="3.30.70.1440">
    <property type="entry name" value="Multidrug efflux transporter AcrB pore domain"/>
    <property type="match status" value="1"/>
</dbReference>
<evidence type="ECO:0000256" key="7">
    <source>
        <dbReference type="ARBA" id="ARBA00023136"/>
    </source>
</evidence>
<keyword evidence="3" id="KW-0813">Transport</keyword>
<dbReference type="InterPro" id="IPR027463">
    <property type="entry name" value="AcrB_DN_DC_subdom"/>
</dbReference>
<dbReference type="Gene3D" id="3.30.70.1430">
    <property type="entry name" value="Multidrug efflux transporter AcrB pore domain"/>
    <property type="match status" value="2"/>
</dbReference>
<sequence>MGEAPRGTLERIIGFAIAHRWLMLALTLALVAVGIWSARQLPIDVTPDITNVQVQVNTAAPGFSPLETEQRVTFPLETALAGLPGLDYTRSLSRYGLSQVTVVFKDGTDLYFARQQVAERIAQARSQLPAGLDPEMGPIATGMGEIFMYIVQAAPDARKADGTPWTATDLRTLQDWVVRPQLRNVPGVTEVNTQGGFARQVHITPDPARMVALGFNFDDVVRAVAANNRNVGAGYIERNGQELLVRAPGQVTDLDDIRDIVLDRREGVPIRVRDVAQVGEGRELRTGAATLDGEEVVLGTVFMLVGSNSRDVSQAAAARLEDANRSLPAGVSAVPVYDRTSLVDRTIRTVATNLVEGALLVIVVLFLLLGNFRAALITAAVIPLAMLFTLTGMVRGGVSGNLMSLGALDFGLIVDGAVIIIENCLRRFGELQHRLGRVLDESERLATTASATAEVIRPSLFGLGIIAAVYLPIFALTGVEGKMFHPMAITVVLALTGAMLLSLTFVPAAIAMFLRGDVQEKDTRLMQWSRRAYRPVLDWALGHRLAVLGGAVVVLVGAGLLATRLGSEFVPSLDEGDITVHAMRIPGTSLSQAVTMQASLEKTFAAFPEVRRVFSKIGTGEVASDPMPPSVTDTFIMLRPREEWPDPRKSKAALLEELETAARRLPGNNYEFTQPIQMRMNELISGVRADVAVKVYGDDLDTLVEVGQRVEALARGLEGAADVRMEQAEGLPMLTVTPDRAALIRYGLNPGDVQDTVAMAVGGEVAGQLFEGDRRFDIVVRLPEHLRQDPTALADLPLPLGSAGNDDESRSRPAWASGEPRTVPLREVAKIETVLGPNQVNRENAKRRVVVTANVRGRDLGGFVAELRERVGTQVELPAGYWIDYGGTFEQLISASQRLAVVVPVTLLVIMALLYWAFGSIRDAAIVFTGVPLALTGGVVALALRGIPLSISAGVGFIALSGVAVLNGLVMISFIRKLREQGDPLDLAVSDGALGRLRPVLMTALVASLGFLPMAFNVGAGSEVQRPLATVVIGGIVSSTLLTLLVLPVLYRWLHGRSQPAA</sequence>
<keyword evidence="11" id="KW-1185">Reference proteome</keyword>
<dbReference type="Gene3D" id="1.20.1640.10">
    <property type="entry name" value="Multidrug efflux transporter AcrB transmembrane domain"/>
    <property type="match status" value="2"/>
</dbReference>
<dbReference type="PANTHER" id="PTHR32063:SF24">
    <property type="entry name" value="CATION EFFLUX SYSTEM (ACRB_ACRD_ACRF FAMILY)"/>
    <property type="match status" value="1"/>
</dbReference>
<feature type="transmembrane region" description="Helical" evidence="9">
    <location>
        <begin position="536"/>
        <end position="562"/>
    </location>
</feature>
<feature type="transmembrane region" description="Helical" evidence="9">
    <location>
        <begin position="491"/>
        <end position="515"/>
    </location>
</feature>
<dbReference type="InterPro" id="IPR004763">
    <property type="entry name" value="CusA-like"/>
</dbReference>
<dbReference type="NCBIfam" id="TIGR00914">
    <property type="entry name" value="2A0601"/>
    <property type="match status" value="1"/>
</dbReference>
<feature type="transmembrane region" description="Helical" evidence="9">
    <location>
        <begin position="1028"/>
        <end position="1051"/>
    </location>
</feature>
<evidence type="ECO:0000256" key="1">
    <source>
        <dbReference type="ARBA" id="ARBA00004651"/>
    </source>
</evidence>